<dbReference type="Proteomes" id="UP000325516">
    <property type="component" value="Chromosome"/>
</dbReference>
<keyword evidence="2" id="KW-1185">Reference proteome</keyword>
<dbReference type="EMBL" id="CP044232">
    <property type="protein sequence ID" value="QEW04242.1"/>
    <property type="molecule type" value="Genomic_DNA"/>
</dbReference>
<accession>A0A5J6L7E0</accession>
<dbReference type="KEGG" id="mlz:F6J85_14865"/>
<protein>
    <recommendedName>
        <fullName evidence="3">Glycosyl transferase family 2</fullName>
    </recommendedName>
</protein>
<evidence type="ECO:0008006" key="3">
    <source>
        <dbReference type="Google" id="ProtNLM"/>
    </source>
</evidence>
<name>A0A5J6L7E0_9MICO</name>
<organism evidence="1 2">
    <name type="scientific">Microbacterium lushaniae</name>
    <dbReference type="NCBI Taxonomy" id="2614639"/>
    <lineage>
        <taxon>Bacteria</taxon>
        <taxon>Bacillati</taxon>
        <taxon>Actinomycetota</taxon>
        <taxon>Actinomycetes</taxon>
        <taxon>Micrococcales</taxon>
        <taxon>Microbacteriaceae</taxon>
        <taxon>Microbacterium</taxon>
    </lineage>
</organism>
<reference evidence="2" key="1">
    <citation type="submission" date="2019-09" db="EMBL/GenBank/DDBJ databases">
        <title>Mumia zhuanghuii sp. nov. isolated from the intestinal contents of plateau pika (Ochotona curzoniae) in the Qinghai-Tibet plateau of China.</title>
        <authorList>
            <person name="Tian Z."/>
        </authorList>
    </citation>
    <scope>NUCLEOTIDE SEQUENCE [LARGE SCALE GENOMIC DNA]</scope>
    <source>
        <strain evidence="2">L-031</strain>
    </source>
</reference>
<dbReference type="Gene3D" id="3.90.550.10">
    <property type="entry name" value="Spore Coat Polysaccharide Biosynthesis Protein SpsA, Chain A"/>
    <property type="match status" value="1"/>
</dbReference>
<evidence type="ECO:0000313" key="1">
    <source>
        <dbReference type="EMBL" id="QEW04242.1"/>
    </source>
</evidence>
<dbReference type="SUPFAM" id="SSF53448">
    <property type="entry name" value="Nucleotide-diphospho-sugar transferases"/>
    <property type="match status" value="1"/>
</dbReference>
<dbReference type="InterPro" id="IPR029044">
    <property type="entry name" value="Nucleotide-diphossugar_trans"/>
</dbReference>
<dbReference type="RefSeq" id="WP_150926204.1">
    <property type="nucleotide sequence ID" value="NZ_CP044232.1"/>
</dbReference>
<gene>
    <name evidence="1" type="ORF">F6J85_14865</name>
</gene>
<evidence type="ECO:0000313" key="2">
    <source>
        <dbReference type="Proteomes" id="UP000325516"/>
    </source>
</evidence>
<proteinExistence type="predicted"/>
<sequence>MADTSDIRTPSPARSASTDWVTWRDLDATETAAVSVIVPAGECDVDLEVRLPAVLNQTVSPHEIVVIDSSPDGRHFGAVTRLEQAGTRTAIRYVRSPALSPGALRRLAARLAAGNVRAFAFAGSLLPATWVERIGAAVRGMRSPAFSIA</sequence>
<dbReference type="AlphaFoldDB" id="A0A5J6L7E0"/>